<evidence type="ECO:0000313" key="9">
    <source>
        <dbReference type="EMBL" id="ORZ33475.1"/>
    </source>
</evidence>
<keyword evidence="4 6" id="KW-0067">ATP-binding</keyword>
<dbReference type="AlphaFoldDB" id="A0A1Y2HG05"/>
<dbReference type="Proteomes" id="UP000193411">
    <property type="component" value="Unassembled WGS sequence"/>
</dbReference>
<feature type="domain" description="UBC core" evidence="8">
    <location>
        <begin position="1"/>
        <end position="119"/>
    </location>
</feature>
<dbReference type="InterPro" id="IPR016135">
    <property type="entry name" value="UBQ-conjugating_enzyme/RWD"/>
</dbReference>
<proteinExistence type="inferred from homology"/>
<dbReference type="GO" id="GO:0016740">
    <property type="term" value="F:transferase activity"/>
    <property type="evidence" value="ECO:0007669"/>
    <property type="project" value="UniProtKB-KW"/>
</dbReference>
<accession>A0A1Y2HG05</accession>
<protein>
    <submittedName>
        <fullName evidence="9">Ubiquitin conjugating enzyme</fullName>
    </submittedName>
</protein>
<dbReference type="PROSITE" id="PS50127">
    <property type="entry name" value="UBC_2"/>
    <property type="match status" value="1"/>
</dbReference>
<feature type="active site" description="Glycyl thioester intermediate" evidence="5">
    <location>
        <position position="57"/>
    </location>
</feature>
<evidence type="ECO:0000256" key="5">
    <source>
        <dbReference type="PROSITE-ProRule" id="PRU10133"/>
    </source>
</evidence>
<evidence type="ECO:0000259" key="7">
    <source>
        <dbReference type="PROSITE" id="PS50030"/>
    </source>
</evidence>
<keyword evidence="3 6" id="KW-0833">Ubl conjugation pathway</keyword>
<evidence type="ECO:0000256" key="1">
    <source>
        <dbReference type="ARBA" id="ARBA00022679"/>
    </source>
</evidence>
<dbReference type="InterPro" id="IPR009060">
    <property type="entry name" value="UBA-like_sf"/>
</dbReference>
<evidence type="ECO:0000259" key="8">
    <source>
        <dbReference type="PROSITE" id="PS50127"/>
    </source>
</evidence>
<dbReference type="PROSITE" id="PS50030">
    <property type="entry name" value="UBA"/>
    <property type="match status" value="1"/>
</dbReference>
<evidence type="ECO:0000256" key="2">
    <source>
        <dbReference type="ARBA" id="ARBA00022741"/>
    </source>
</evidence>
<evidence type="ECO:0000313" key="10">
    <source>
        <dbReference type="Proteomes" id="UP000193411"/>
    </source>
</evidence>
<dbReference type="InterPro" id="IPR015940">
    <property type="entry name" value="UBA"/>
</dbReference>
<keyword evidence="10" id="KW-1185">Reference proteome</keyword>
<dbReference type="STRING" id="765915.A0A1Y2HG05"/>
<sequence>MSHLIGTIHGPPGTPYEGGKFDIDFRVPDNYPFSPPKARFVTPVYHPNVSSKTGAICLDVLTSEWSPVLNLKTTLLSIQQLLESPEPDDPQDAVVAAQYRSHRDEFERTAKQWTKVFAMAASTANNDQGDDEEAMDFEAMGVDPVKVAQLSEMGYPSGSAVRALRHCGGDVVAAAEKLMMEAS</sequence>
<gene>
    <name evidence="9" type="ORF">BCR44DRAFT_66429</name>
</gene>
<feature type="domain" description="UBA" evidence="7">
    <location>
        <begin position="141"/>
        <end position="181"/>
    </location>
</feature>
<dbReference type="Gene3D" id="1.10.8.10">
    <property type="entry name" value="DNA helicase RuvA subunit, C-terminal domain"/>
    <property type="match status" value="1"/>
</dbReference>
<evidence type="ECO:0000256" key="6">
    <source>
        <dbReference type="RuleBase" id="RU362109"/>
    </source>
</evidence>
<keyword evidence="2 6" id="KW-0547">Nucleotide-binding</keyword>
<evidence type="ECO:0000256" key="3">
    <source>
        <dbReference type="ARBA" id="ARBA00022786"/>
    </source>
</evidence>
<dbReference type="SMART" id="SM00165">
    <property type="entry name" value="UBA"/>
    <property type="match status" value="1"/>
</dbReference>
<dbReference type="Pfam" id="PF00627">
    <property type="entry name" value="UBA"/>
    <property type="match status" value="1"/>
</dbReference>
<dbReference type="SUPFAM" id="SSF54495">
    <property type="entry name" value="UBC-like"/>
    <property type="match status" value="1"/>
</dbReference>
<dbReference type="SMART" id="SM00212">
    <property type="entry name" value="UBCc"/>
    <property type="match status" value="1"/>
</dbReference>
<dbReference type="Pfam" id="PF00179">
    <property type="entry name" value="UQ_con"/>
    <property type="match status" value="1"/>
</dbReference>
<organism evidence="9 10">
    <name type="scientific">Catenaria anguillulae PL171</name>
    <dbReference type="NCBI Taxonomy" id="765915"/>
    <lineage>
        <taxon>Eukaryota</taxon>
        <taxon>Fungi</taxon>
        <taxon>Fungi incertae sedis</taxon>
        <taxon>Blastocladiomycota</taxon>
        <taxon>Blastocladiomycetes</taxon>
        <taxon>Blastocladiales</taxon>
        <taxon>Catenariaceae</taxon>
        <taxon>Catenaria</taxon>
    </lineage>
</organism>
<dbReference type="PROSITE" id="PS00183">
    <property type="entry name" value="UBC_1"/>
    <property type="match status" value="1"/>
</dbReference>
<keyword evidence="1" id="KW-0808">Transferase</keyword>
<dbReference type="PANTHER" id="PTHR24068">
    <property type="entry name" value="UBIQUITIN-CONJUGATING ENZYME E2"/>
    <property type="match status" value="1"/>
</dbReference>
<dbReference type="InterPro" id="IPR023313">
    <property type="entry name" value="UBQ-conjugating_AS"/>
</dbReference>
<dbReference type="SUPFAM" id="SSF46934">
    <property type="entry name" value="UBA-like"/>
    <property type="match status" value="1"/>
</dbReference>
<dbReference type="GO" id="GO:0005524">
    <property type="term" value="F:ATP binding"/>
    <property type="evidence" value="ECO:0007669"/>
    <property type="project" value="UniProtKB-UniRule"/>
</dbReference>
<comment type="similarity">
    <text evidence="6">Belongs to the ubiquitin-conjugating enzyme family.</text>
</comment>
<dbReference type="OrthoDB" id="9993688at2759"/>
<reference evidence="9 10" key="1">
    <citation type="submission" date="2016-07" db="EMBL/GenBank/DDBJ databases">
        <title>Pervasive Adenine N6-methylation of Active Genes in Fungi.</title>
        <authorList>
            <consortium name="DOE Joint Genome Institute"/>
            <person name="Mondo S.J."/>
            <person name="Dannebaum R.O."/>
            <person name="Kuo R.C."/>
            <person name="Labutti K."/>
            <person name="Haridas S."/>
            <person name="Kuo A."/>
            <person name="Salamov A."/>
            <person name="Ahrendt S.R."/>
            <person name="Lipzen A."/>
            <person name="Sullivan W."/>
            <person name="Andreopoulos W.B."/>
            <person name="Clum A."/>
            <person name="Lindquist E."/>
            <person name="Daum C."/>
            <person name="Ramamoorthy G.K."/>
            <person name="Gryganskyi A."/>
            <person name="Culley D."/>
            <person name="Magnuson J.K."/>
            <person name="James T.Y."/>
            <person name="O'Malley M.A."/>
            <person name="Stajich J.E."/>
            <person name="Spatafora J.W."/>
            <person name="Visel A."/>
            <person name="Grigoriev I.V."/>
        </authorList>
    </citation>
    <scope>NUCLEOTIDE SEQUENCE [LARGE SCALE GENOMIC DNA]</scope>
    <source>
        <strain evidence="9 10">PL171</strain>
    </source>
</reference>
<evidence type="ECO:0000256" key="4">
    <source>
        <dbReference type="ARBA" id="ARBA00022840"/>
    </source>
</evidence>
<dbReference type="CDD" id="cd14291">
    <property type="entry name" value="UBA1_NUB1_like"/>
    <property type="match status" value="1"/>
</dbReference>
<dbReference type="InterPro" id="IPR000608">
    <property type="entry name" value="UBC"/>
</dbReference>
<name>A0A1Y2HG05_9FUNG</name>
<dbReference type="CDD" id="cd23800">
    <property type="entry name" value="UBCc_UBE2K"/>
    <property type="match status" value="1"/>
</dbReference>
<comment type="caution">
    <text evidence="9">The sequence shown here is derived from an EMBL/GenBank/DDBJ whole genome shotgun (WGS) entry which is preliminary data.</text>
</comment>
<dbReference type="Gene3D" id="3.10.110.10">
    <property type="entry name" value="Ubiquitin Conjugating Enzyme"/>
    <property type="match status" value="1"/>
</dbReference>
<dbReference type="EMBL" id="MCFL01000035">
    <property type="protein sequence ID" value="ORZ33475.1"/>
    <property type="molecule type" value="Genomic_DNA"/>
</dbReference>